<accession>A0A1D8N7I8</accession>
<organism evidence="1 2">
    <name type="scientific">Yarrowia lipolytica</name>
    <name type="common">Candida lipolytica</name>
    <dbReference type="NCBI Taxonomy" id="4952"/>
    <lineage>
        <taxon>Eukaryota</taxon>
        <taxon>Fungi</taxon>
        <taxon>Dikarya</taxon>
        <taxon>Ascomycota</taxon>
        <taxon>Saccharomycotina</taxon>
        <taxon>Dipodascomycetes</taxon>
        <taxon>Dipodascales</taxon>
        <taxon>Dipodascales incertae sedis</taxon>
        <taxon>Yarrowia</taxon>
    </lineage>
</organism>
<sequence>MSFFSVALLILPCKKMRVSRCLRSFKNKRAGKCLLLLAVVFSSAPLLLLAVSSIISGDNPPRKICTFRRRSLLARCCHWDNSYPAIGNLGLGYMIVGTCYVRTCPSLSTGELVVKPKRGVSWFVTRLLAQIKSNSSPRVRFQCSVGRCLCKSSFSDVGNDVVVWCPLGVVAVVGVVLCYVVHSVPCVSCVCVCVMLIDSSLHKELQGGCGVFGFPTQNRLLLPPNEQTLTKLPAHTKIPDIIWQFGIPYSYS</sequence>
<dbReference type="VEuPathDB" id="FungiDB:YALI1_B16578g"/>
<dbReference type="GeneID" id="94582727"/>
<dbReference type="AlphaFoldDB" id="A0A1D8N7I8"/>
<gene>
    <name evidence="1" type="ORF">YALI1_B16578g</name>
</gene>
<reference evidence="1 2" key="1">
    <citation type="journal article" date="2016" name="PLoS ONE">
        <title>Sequence Assembly of Yarrowia lipolytica Strain W29/CLIB89 Shows Transposable Element Diversity.</title>
        <authorList>
            <person name="Magnan C."/>
            <person name="Yu J."/>
            <person name="Chang I."/>
            <person name="Jahn E."/>
            <person name="Kanomata Y."/>
            <person name="Wu J."/>
            <person name="Zeller M."/>
            <person name="Oakes M."/>
            <person name="Baldi P."/>
            <person name="Sandmeyer S."/>
        </authorList>
    </citation>
    <scope>NUCLEOTIDE SEQUENCE [LARGE SCALE GENOMIC DNA]</scope>
    <source>
        <strain evidence="2">CLIB89(W29)</strain>
    </source>
</reference>
<evidence type="ECO:0000313" key="1">
    <source>
        <dbReference type="EMBL" id="AOW01607.1"/>
    </source>
</evidence>
<proteinExistence type="predicted"/>
<protein>
    <submittedName>
        <fullName evidence="1">Uncharacterized protein</fullName>
    </submittedName>
</protein>
<evidence type="ECO:0000313" key="2">
    <source>
        <dbReference type="Proteomes" id="UP000182444"/>
    </source>
</evidence>
<dbReference type="RefSeq" id="XP_068138179.1">
    <property type="nucleotide sequence ID" value="XM_068282078.1"/>
</dbReference>
<name>A0A1D8N7I8_YARLL</name>
<dbReference type="Proteomes" id="UP000182444">
    <property type="component" value="Chromosome 1B"/>
</dbReference>
<dbReference type="EMBL" id="CP017554">
    <property type="protein sequence ID" value="AOW01607.1"/>
    <property type="molecule type" value="Genomic_DNA"/>
</dbReference>